<keyword evidence="1" id="KW-0732">Signal</keyword>
<reference evidence="2 3" key="1">
    <citation type="submission" date="2024-02" db="EMBL/GenBank/DDBJ databases">
        <title>Chromosome-scale genome assembly of the rough periwinkle Littorina saxatilis.</title>
        <authorList>
            <person name="De Jode A."/>
            <person name="Faria R."/>
            <person name="Formenti G."/>
            <person name="Sims Y."/>
            <person name="Smith T.P."/>
            <person name="Tracey A."/>
            <person name="Wood J.M.D."/>
            <person name="Zagrodzka Z.B."/>
            <person name="Johannesson K."/>
            <person name="Butlin R.K."/>
            <person name="Leder E.H."/>
        </authorList>
    </citation>
    <scope>NUCLEOTIDE SEQUENCE [LARGE SCALE GENOMIC DNA]</scope>
    <source>
        <strain evidence="2">Snail1</strain>
        <tissue evidence="2">Muscle</tissue>
    </source>
</reference>
<organism evidence="2 3">
    <name type="scientific">Littorina saxatilis</name>
    <dbReference type="NCBI Taxonomy" id="31220"/>
    <lineage>
        <taxon>Eukaryota</taxon>
        <taxon>Metazoa</taxon>
        <taxon>Spiralia</taxon>
        <taxon>Lophotrochozoa</taxon>
        <taxon>Mollusca</taxon>
        <taxon>Gastropoda</taxon>
        <taxon>Caenogastropoda</taxon>
        <taxon>Littorinimorpha</taxon>
        <taxon>Littorinoidea</taxon>
        <taxon>Littorinidae</taxon>
        <taxon>Littorina</taxon>
    </lineage>
</organism>
<dbReference type="SUPFAM" id="SSF49854">
    <property type="entry name" value="Spermadhesin, CUB domain"/>
    <property type="match status" value="1"/>
</dbReference>
<gene>
    <name evidence="2" type="ORF">V1264_023273</name>
</gene>
<accession>A0AAN9GAZ4</accession>
<feature type="chain" id="PRO_5042916410" evidence="1">
    <location>
        <begin position="25"/>
        <end position="197"/>
    </location>
</feature>
<feature type="signal peptide" evidence="1">
    <location>
        <begin position="1"/>
        <end position="24"/>
    </location>
</feature>
<sequence length="197" mass="21942">MSRSAWISLLLVCEVTRRFPGVLGQDTNHTRPTLLKASLNEHKGYIGFQTTDSVWEWKIMADEGYLIQVTVRYPNLPAARNGSCNLTDLLFYDGESPDSPLLIGVCDFHGNLKVTSRGQVMLVQLPPAALADKDSGQRWVYFSYTAYPCGDPQVYFRTCKTPTLAAFLRSSSTTERFCCLSAGCCYLRDATTRSSAE</sequence>
<protein>
    <submittedName>
        <fullName evidence="2">Uncharacterized protein</fullName>
    </submittedName>
</protein>
<evidence type="ECO:0000313" key="3">
    <source>
        <dbReference type="Proteomes" id="UP001374579"/>
    </source>
</evidence>
<name>A0AAN9GAZ4_9CAEN</name>
<dbReference type="Proteomes" id="UP001374579">
    <property type="component" value="Unassembled WGS sequence"/>
</dbReference>
<comment type="caution">
    <text evidence="2">The sequence shown here is derived from an EMBL/GenBank/DDBJ whole genome shotgun (WGS) entry which is preliminary data.</text>
</comment>
<evidence type="ECO:0000313" key="2">
    <source>
        <dbReference type="EMBL" id="KAK7100295.1"/>
    </source>
</evidence>
<dbReference type="InterPro" id="IPR035914">
    <property type="entry name" value="Sperma_CUB_dom_sf"/>
</dbReference>
<keyword evidence="3" id="KW-1185">Reference proteome</keyword>
<proteinExistence type="predicted"/>
<evidence type="ECO:0000256" key="1">
    <source>
        <dbReference type="SAM" id="SignalP"/>
    </source>
</evidence>
<dbReference type="EMBL" id="JBAMIC010000011">
    <property type="protein sequence ID" value="KAK7100295.1"/>
    <property type="molecule type" value="Genomic_DNA"/>
</dbReference>
<dbReference type="Gene3D" id="2.60.120.290">
    <property type="entry name" value="Spermadhesin, CUB domain"/>
    <property type="match status" value="1"/>
</dbReference>
<dbReference type="AlphaFoldDB" id="A0AAN9GAZ4"/>